<reference evidence="3" key="1">
    <citation type="journal article" date="2020" name="Nature">
        <title>Giant virus diversity and host interactions through global metagenomics.</title>
        <authorList>
            <person name="Schulz F."/>
            <person name="Roux S."/>
            <person name="Paez-Espino D."/>
            <person name="Jungbluth S."/>
            <person name="Walsh D.A."/>
            <person name="Denef V.J."/>
            <person name="McMahon K.D."/>
            <person name="Konstantinidis K.T."/>
            <person name="Eloe-Fadrosh E.A."/>
            <person name="Kyrpides N.C."/>
            <person name="Woyke T."/>
        </authorList>
    </citation>
    <scope>NUCLEOTIDE SEQUENCE</scope>
    <source>
        <strain evidence="3">GVMAG-M-3300027963-9</strain>
    </source>
</reference>
<keyword evidence="2" id="KW-0804">Transcription</keyword>
<dbReference type="GO" id="GO:0097550">
    <property type="term" value="C:transcription preinitiation complex"/>
    <property type="evidence" value="ECO:0007669"/>
    <property type="project" value="TreeGrafter"/>
</dbReference>
<dbReference type="InterPro" id="IPR036915">
    <property type="entry name" value="Cyclin-like_sf"/>
</dbReference>
<evidence type="ECO:0008006" key="4">
    <source>
        <dbReference type="Google" id="ProtNLM"/>
    </source>
</evidence>
<dbReference type="AlphaFoldDB" id="A0A6C0LN52"/>
<dbReference type="Gene3D" id="1.10.472.170">
    <property type="match status" value="1"/>
</dbReference>
<sequence length="356" mass="39284">MSTTAAVVQKTTADIVSKFLDDAWSENHEMPTINISTCPTCESKFEEWEHLDVSTCRGCGTVISRCLDLSAEYRYFSQDDRGGGDPCRVGAPQDMRFPASSLGTVILPTQSGGTANCRWSMNKIRRYHTWNMLPYKERNLLHVFETFQITATNQGLDSGVLDLSKEYYVALTANCQKRGLSRSAILASCVFSALKQVGQPRKPKEVADMFHIKTSDFTKAFKYVQEVLALAFQKGHLKGFSGSPSSLQTTRASHYIAHPLSRLPLKRSEFPVVLSLSTRLADIAEDLSLCSEHMPPSLAAASLAEAIKQKGHTDIPVDAIAGLCSVSAGTLMKCWKRLEDTKKQWLPLLIPAGESK</sequence>
<dbReference type="GO" id="GO:0070897">
    <property type="term" value="P:transcription preinitiation complex assembly"/>
    <property type="evidence" value="ECO:0007669"/>
    <property type="project" value="InterPro"/>
</dbReference>
<evidence type="ECO:0000256" key="1">
    <source>
        <dbReference type="ARBA" id="ARBA00023015"/>
    </source>
</evidence>
<dbReference type="SUPFAM" id="SSF47954">
    <property type="entry name" value="Cyclin-like"/>
    <property type="match status" value="1"/>
</dbReference>
<organism evidence="3">
    <name type="scientific">viral metagenome</name>
    <dbReference type="NCBI Taxonomy" id="1070528"/>
    <lineage>
        <taxon>unclassified sequences</taxon>
        <taxon>metagenomes</taxon>
        <taxon>organismal metagenomes</taxon>
    </lineage>
</organism>
<dbReference type="PRINTS" id="PR00685">
    <property type="entry name" value="TIFACTORIIB"/>
</dbReference>
<keyword evidence="1" id="KW-0805">Transcription regulation</keyword>
<name>A0A6C0LN52_9ZZZZ</name>
<evidence type="ECO:0000313" key="3">
    <source>
        <dbReference type="EMBL" id="QHU32356.1"/>
    </source>
</evidence>
<protein>
    <recommendedName>
        <fullName evidence="4">Transcription factor TFIIB cyclin-like domain-containing protein</fullName>
    </recommendedName>
</protein>
<dbReference type="PANTHER" id="PTHR11618:SF13">
    <property type="entry name" value="TRANSCRIPTION INITIATION FACTOR IIB"/>
    <property type="match status" value="1"/>
</dbReference>
<evidence type="ECO:0000256" key="2">
    <source>
        <dbReference type="ARBA" id="ARBA00023163"/>
    </source>
</evidence>
<dbReference type="GO" id="GO:0017025">
    <property type="term" value="F:TBP-class protein binding"/>
    <property type="evidence" value="ECO:0007669"/>
    <property type="project" value="TreeGrafter"/>
</dbReference>
<dbReference type="GO" id="GO:0005634">
    <property type="term" value="C:nucleus"/>
    <property type="evidence" value="ECO:0007669"/>
    <property type="project" value="TreeGrafter"/>
</dbReference>
<dbReference type="InterPro" id="IPR000812">
    <property type="entry name" value="TFIIB"/>
</dbReference>
<proteinExistence type="predicted"/>
<accession>A0A6C0LN52</accession>
<dbReference type="PANTHER" id="PTHR11618">
    <property type="entry name" value="TRANSCRIPTION INITIATION FACTOR IIB-RELATED"/>
    <property type="match status" value="1"/>
</dbReference>
<dbReference type="EMBL" id="MN740539">
    <property type="protein sequence ID" value="QHU32356.1"/>
    <property type="molecule type" value="Genomic_DNA"/>
</dbReference>